<feature type="compositionally biased region" description="Polar residues" evidence="2">
    <location>
        <begin position="22"/>
        <end position="32"/>
    </location>
</feature>
<dbReference type="Pfam" id="PF00226">
    <property type="entry name" value="DnaJ"/>
    <property type="match status" value="1"/>
</dbReference>
<name>A0ABR3G645_9PEZI</name>
<comment type="caution">
    <text evidence="4">The sequence shown here is derived from an EMBL/GenBank/DDBJ whole genome shotgun (WGS) entry which is preliminary data.</text>
</comment>
<dbReference type="PROSITE" id="PS50005">
    <property type="entry name" value="TPR"/>
    <property type="match status" value="3"/>
</dbReference>
<feature type="region of interest" description="Disordered" evidence="2">
    <location>
        <begin position="1"/>
        <end position="40"/>
    </location>
</feature>
<organism evidence="4 5">
    <name type="scientific">Discina gigas</name>
    <dbReference type="NCBI Taxonomy" id="1032678"/>
    <lineage>
        <taxon>Eukaryota</taxon>
        <taxon>Fungi</taxon>
        <taxon>Dikarya</taxon>
        <taxon>Ascomycota</taxon>
        <taxon>Pezizomycotina</taxon>
        <taxon>Pezizomycetes</taxon>
        <taxon>Pezizales</taxon>
        <taxon>Discinaceae</taxon>
        <taxon>Discina</taxon>
    </lineage>
</organism>
<keyword evidence="1" id="KW-0802">TPR repeat</keyword>
<feature type="repeat" description="TPR" evidence="1">
    <location>
        <begin position="276"/>
        <end position="309"/>
    </location>
</feature>
<evidence type="ECO:0000313" key="4">
    <source>
        <dbReference type="EMBL" id="KAL0631438.1"/>
    </source>
</evidence>
<evidence type="ECO:0000256" key="2">
    <source>
        <dbReference type="SAM" id="MobiDB-lite"/>
    </source>
</evidence>
<dbReference type="Pfam" id="PF14559">
    <property type="entry name" value="TPR_19"/>
    <property type="match status" value="1"/>
</dbReference>
<sequence length="460" mass="50974">MSSMDVDSEPPVLPPPTGAEKPTTTNGINGTHSLPPDPPKVELDGEAYKQAGNKFFKQKEYIKAIEQYTKAIECEPENATFLSNRAAAYMSAGKFKFALDDCVLADRHQSDNAKTLLRMARIQVALGRPADALQTYDRMSPPASTKDRAPAQQMLQHLRSAEQSVEAGTGGSMTLFALDRAESGLGMGVEPPKKWKILRGEANLRMGTQNSLGEAQNVAMSLLRQNAQDPEALVLRGRILYAQGENPKAAAHFQEALRCDPDMKQARIYLKRARELEKKKEAGNEAFKKGDLKIAKELYSEALAVDPDNKGTNSKLYQNRAATHSKLKMWHEAIADCDEALKLDTTYAKARRTRAKAQGQLGNWDEAVRELKNIAEANPGDGSIRKEIREAELELKKSKRKDYYKILDVEKDATEADIKKAYRKMAILHHPDKNPDNPAAAETFKGKLVSLNLTVIDSVN</sequence>
<feature type="repeat" description="TPR" evidence="1">
    <location>
        <begin position="45"/>
        <end position="78"/>
    </location>
</feature>
<reference evidence="4 5" key="1">
    <citation type="submission" date="2024-02" db="EMBL/GenBank/DDBJ databases">
        <title>Discinaceae phylogenomics.</title>
        <authorList>
            <person name="Dirks A.C."/>
            <person name="James T.Y."/>
        </authorList>
    </citation>
    <scope>NUCLEOTIDE SEQUENCE [LARGE SCALE GENOMIC DNA]</scope>
    <source>
        <strain evidence="4 5">ACD0624</strain>
    </source>
</reference>
<dbReference type="Pfam" id="PF13414">
    <property type="entry name" value="TPR_11"/>
    <property type="match status" value="1"/>
</dbReference>
<dbReference type="EMBL" id="JBBBZM010000250">
    <property type="protein sequence ID" value="KAL0631438.1"/>
    <property type="molecule type" value="Genomic_DNA"/>
</dbReference>
<dbReference type="InterPro" id="IPR052758">
    <property type="entry name" value="SRC_co-chaperone"/>
</dbReference>
<dbReference type="PROSITE" id="PS50076">
    <property type="entry name" value="DNAJ_2"/>
    <property type="match status" value="1"/>
</dbReference>
<keyword evidence="5" id="KW-1185">Reference proteome</keyword>
<dbReference type="Gene3D" id="1.25.40.10">
    <property type="entry name" value="Tetratricopeptide repeat domain"/>
    <property type="match status" value="1"/>
</dbReference>
<protein>
    <recommendedName>
        <fullName evidence="3">J domain-containing protein</fullName>
    </recommendedName>
</protein>
<dbReference type="InterPro" id="IPR011717">
    <property type="entry name" value="TPR-4"/>
</dbReference>
<accession>A0ABR3G645</accession>
<evidence type="ECO:0000259" key="3">
    <source>
        <dbReference type="PROSITE" id="PS50076"/>
    </source>
</evidence>
<dbReference type="PANTHER" id="PTHR44200">
    <property type="entry name" value="DNAJ HOMOLOG SUBFAMILY C MEMBER 7"/>
    <property type="match status" value="1"/>
</dbReference>
<dbReference type="SMART" id="SM00028">
    <property type="entry name" value="TPR"/>
    <property type="match status" value="7"/>
</dbReference>
<dbReference type="InterPro" id="IPR001623">
    <property type="entry name" value="DnaJ_domain"/>
</dbReference>
<dbReference type="InterPro" id="IPR019734">
    <property type="entry name" value="TPR_rpt"/>
</dbReference>
<dbReference type="Pfam" id="PF13432">
    <property type="entry name" value="TPR_16"/>
    <property type="match status" value="1"/>
</dbReference>
<dbReference type="SUPFAM" id="SSF48452">
    <property type="entry name" value="TPR-like"/>
    <property type="match status" value="1"/>
</dbReference>
<dbReference type="Pfam" id="PF07721">
    <property type="entry name" value="TPR_4"/>
    <property type="match status" value="1"/>
</dbReference>
<dbReference type="Proteomes" id="UP001447188">
    <property type="component" value="Unassembled WGS sequence"/>
</dbReference>
<proteinExistence type="predicted"/>
<feature type="repeat" description="TPR" evidence="1">
    <location>
        <begin position="230"/>
        <end position="263"/>
    </location>
</feature>
<dbReference type="InterPro" id="IPR011990">
    <property type="entry name" value="TPR-like_helical_dom_sf"/>
</dbReference>
<dbReference type="PRINTS" id="PR00625">
    <property type="entry name" value="JDOMAIN"/>
</dbReference>
<dbReference type="SMART" id="SM00271">
    <property type="entry name" value="DnaJ"/>
    <property type="match status" value="1"/>
</dbReference>
<evidence type="ECO:0000256" key="1">
    <source>
        <dbReference type="PROSITE-ProRule" id="PRU00339"/>
    </source>
</evidence>
<gene>
    <name evidence="4" type="ORF">Q9L58_009701</name>
</gene>
<feature type="domain" description="J" evidence="3">
    <location>
        <begin position="402"/>
        <end position="460"/>
    </location>
</feature>
<dbReference type="SUPFAM" id="SSF46565">
    <property type="entry name" value="Chaperone J-domain"/>
    <property type="match status" value="1"/>
</dbReference>
<dbReference type="InterPro" id="IPR036869">
    <property type="entry name" value="J_dom_sf"/>
</dbReference>
<dbReference type="PANTHER" id="PTHR44200:SF1">
    <property type="entry name" value="DNAJ HOMOLOG SUBFAMILY C MEMBER 7"/>
    <property type="match status" value="1"/>
</dbReference>
<dbReference type="CDD" id="cd06257">
    <property type="entry name" value="DnaJ"/>
    <property type="match status" value="1"/>
</dbReference>
<evidence type="ECO:0000313" key="5">
    <source>
        <dbReference type="Proteomes" id="UP001447188"/>
    </source>
</evidence>
<dbReference type="Gene3D" id="1.10.287.110">
    <property type="entry name" value="DnaJ domain"/>
    <property type="match status" value="1"/>
</dbReference>